<dbReference type="Pfam" id="PF12784">
    <property type="entry name" value="PDDEXK_2"/>
    <property type="match status" value="1"/>
</dbReference>
<proteinExistence type="predicted"/>
<gene>
    <name evidence="1" type="ORF">GKZ27_04140</name>
</gene>
<reference evidence="1 2" key="1">
    <citation type="submission" date="2019-12" db="EMBL/GenBank/DDBJ databases">
        <title>Microbes associate with the intestines of laboratory mice.</title>
        <authorList>
            <person name="Navarre W."/>
            <person name="Wong E."/>
        </authorList>
    </citation>
    <scope>NUCLEOTIDE SEQUENCE [LARGE SCALE GENOMIC DNA]</scope>
    <source>
        <strain evidence="1 2">NM66_B29</strain>
    </source>
</reference>
<name>A0A6N8JL79_9ACTN</name>
<sequence>MSGYEVTLGRLVCGSWAVVLATRMRLCDCMLLSSFGCGERDSMEQRRLSFTNRWMFNRVMLEEPICRKVIEAALGIKVEHIEYLNAEQVMEPDPTSHGIRMDVYARESGRMYDVEMQIDAEPCLGRRFRYYQSSLDAHELPQGADYDELPESFIIFICCTDPFRRGLPVYHLERTCCEMPEMEVGDGSHWMVLNAHDWGEVDGGGLFDLLRYIGTGETAGALSREIDRAVTRANADRKWVGKVWSVSTIEENDARRRRIELRMARAEGREEGLEEGRGLGAVQGEARFAALADRLLEAGRLDDLKRASVDAAFRGALFKELSL</sequence>
<dbReference type="NCBIfam" id="TIGR01784">
    <property type="entry name" value="T_den_put_tspse"/>
    <property type="match status" value="1"/>
</dbReference>
<organism evidence="1 2">
    <name type="scientific">Adlercreutzia mucosicola</name>
    <dbReference type="NCBI Taxonomy" id="580026"/>
    <lineage>
        <taxon>Bacteria</taxon>
        <taxon>Bacillati</taxon>
        <taxon>Actinomycetota</taxon>
        <taxon>Coriobacteriia</taxon>
        <taxon>Eggerthellales</taxon>
        <taxon>Eggerthellaceae</taxon>
        <taxon>Adlercreutzia</taxon>
    </lineage>
</organism>
<protein>
    <submittedName>
        <fullName evidence="1">Rpn family recombination-promoting nuclease/putative transposase</fullName>
    </submittedName>
</protein>
<comment type="caution">
    <text evidence="1">The sequence shown here is derived from an EMBL/GenBank/DDBJ whole genome shotgun (WGS) entry which is preliminary data.</text>
</comment>
<dbReference type="EMBL" id="WSRR01000006">
    <property type="protein sequence ID" value="MVX60651.1"/>
    <property type="molecule type" value="Genomic_DNA"/>
</dbReference>
<dbReference type="Proteomes" id="UP000463388">
    <property type="component" value="Unassembled WGS sequence"/>
</dbReference>
<dbReference type="InterPro" id="IPR010106">
    <property type="entry name" value="RpnA"/>
</dbReference>
<dbReference type="AlphaFoldDB" id="A0A6N8JL79"/>
<evidence type="ECO:0000313" key="1">
    <source>
        <dbReference type="EMBL" id="MVX60651.1"/>
    </source>
</evidence>
<evidence type="ECO:0000313" key="2">
    <source>
        <dbReference type="Proteomes" id="UP000463388"/>
    </source>
</evidence>
<keyword evidence="2" id="KW-1185">Reference proteome</keyword>
<accession>A0A6N8JL79</accession>